<dbReference type="EMBL" id="CM035435">
    <property type="protein sequence ID" value="KAH7290744.1"/>
    <property type="molecule type" value="Genomic_DNA"/>
</dbReference>
<dbReference type="HAMAP" id="MF_00386">
    <property type="entry name" value="UPF0161_YidD"/>
    <property type="match status" value="1"/>
</dbReference>
<sequence>MSTSRVVAAQLIGCPVPIAPSKRQIAIRFYNTDHKHSTRFFHSSQIILSSFNKRHSLEFRNPCQLECFCCNKSIDGEEDPGGASNEDNDAELSFGVNIALAMLKFYRMEISPFLPSSCRFIPTCSEYSMQAYKKYGIVKGTILTAWRLLRCNPLGPSGFDPPRWFGESTPPQ</sequence>
<comment type="caution">
    <text evidence="1">The sequence shown here is derived from an EMBL/GenBank/DDBJ whole genome shotgun (WGS) entry which is preliminary data.</text>
</comment>
<dbReference type="Proteomes" id="UP000825935">
    <property type="component" value="Chromosome 30"/>
</dbReference>
<dbReference type="Pfam" id="PF01809">
    <property type="entry name" value="YidD"/>
    <property type="match status" value="1"/>
</dbReference>
<evidence type="ECO:0008006" key="3">
    <source>
        <dbReference type="Google" id="ProtNLM"/>
    </source>
</evidence>
<dbReference type="PANTHER" id="PTHR33383">
    <property type="entry name" value="MEMBRANE PROTEIN INSERTION EFFICIENCY FACTOR-RELATED"/>
    <property type="match status" value="1"/>
</dbReference>
<evidence type="ECO:0000313" key="1">
    <source>
        <dbReference type="EMBL" id="KAH7290744.1"/>
    </source>
</evidence>
<evidence type="ECO:0000313" key="2">
    <source>
        <dbReference type="Proteomes" id="UP000825935"/>
    </source>
</evidence>
<accession>A0A8T2R4L9</accession>
<proteinExistence type="inferred from homology"/>
<protein>
    <recommendedName>
        <fullName evidence="3">Membrane protein insertion efficiency factor</fullName>
    </recommendedName>
</protein>
<gene>
    <name evidence="1" type="ORF">KP509_30G061700</name>
</gene>
<dbReference type="NCBIfam" id="TIGR00278">
    <property type="entry name" value="membrane protein insertion efficiency factor YidD"/>
    <property type="match status" value="1"/>
</dbReference>
<name>A0A8T2R4L9_CERRI</name>
<keyword evidence="2" id="KW-1185">Reference proteome</keyword>
<dbReference type="InterPro" id="IPR002696">
    <property type="entry name" value="Membr_insert_effic_factor_YidD"/>
</dbReference>
<dbReference type="PANTHER" id="PTHR33383:SF1">
    <property type="entry name" value="MEMBRANE PROTEIN INSERTION EFFICIENCY FACTOR-RELATED"/>
    <property type="match status" value="1"/>
</dbReference>
<dbReference type="AlphaFoldDB" id="A0A8T2R4L9"/>
<organism evidence="1 2">
    <name type="scientific">Ceratopteris richardii</name>
    <name type="common">Triangle waterfern</name>
    <dbReference type="NCBI Taxonomy" id="49495"/>
    <lineage>
        <taxon>Eukaryota</taxon>
        <taxon>Viridiplantae</taxon>
        <taxon>Streptophyta</taxon>
        <taxon>Embryophyta</taxon>
        <taxon>Tracheophyta</taxon>
        <taxon>Polypodiopsida</taxon>
        <taxon>Polypodiidae</taxon>
        <taxon>Polypodiales</taxon>
        <taxon>Pteridineae</taxon>
        <taxon>Pteridaceae</taxon>
        <taxon>Parkerioideae</taxon>
        <taxon>Ceratopteris</taxon>
    </lineage>
</organism>
<dbReference type="OrthoDB" id="1798at2759"/>
<dbReference type="SMART" id="SM01234">
    <property type="entry name" value="Haemolytic"/>
    <property type="match status" value="1"/>
</dbReference>
<reference evidence="1" key="1">
    <citation type="submission" date="2021-08" db="EMBL/GenBank/DDBJ databases">
        <title>WGS assembly of Ceratopteris richardii.</title>
        <authorList>
            <person name="Marchant D.B."/>
            <person name="Chen G."/>
            <person name="Jenkins J."/>
            <person name="Shu S."/>
            <person name="Leebens-Mack J."/>
            <person name="Grimwood J."/>
            <person name="Schmutz J."/>
            <person name="Soltis P."/>
            <person name="Soltis D."/>
            <person name="Chen Z.-H."/>
        </authorList>
    </citation>
    <scope>NUCLEOTIDE SEQUENCE</scope>
    <source>
        <strain evidence="1">Whitten #5841</strain>
        <tissue evidence="1">Leaf</tissue>
    </source>
</reference>